<protein>
    <recommendedName>
        <fullName evidence="5">DUF3558 domain-containing protein</fullName>
    </recommendedName>
</protein>
<evidence type="ECO:0000313" key="4">
    <source>
        <dbReference type="Proteomes" id="UP001500274"/>
    </source>
</evidence>
<feature type="region of interest" description="Disordered" evidence="1">
    <location>
        <begin position="30"/>
        <end position="52"/>
    </location>
</feature>
<feature type="compositionally biased region" description="Low complexity" evidence="1">
    <location>
        <begin position="30"/>
        <end position="49"/>
    </location>
</feature>
<evidence type="ECO:0000256" key="1">
    <source>
        <dbReference type="SAM" id="MobiDB-lite"/>
    </source>
</evidence>
<evidence type="ECO:0008006" key="5">
    <source>
        <dbReference type="Google" id="ProtNLM"/>
    </source>
</evidence>
<dbReference type="PROSITE" id="PS51257">
    <property type="entry name" value="PROKAR_LIPOPROTEIN"/>
    <property type="match status" value="1"/>
</dbReference>
<gene>
    <name evidence="3" type="ORF">GCM10009862_21680</name>
</gene>
<sequence>MKSLKPLVLVAAALVLTGCSQAATNTAESAGSSATAGADSGAAPAPEAGSGTGDACALVPSADIAAALGVDTIEGVAAEGQQGLQQCTWAFADTHTAIAQYTGDADAFLPAELYPQGANAQPIPGVTRGWADASIGTILVVKGNEGLLLVDIDPGGSGADAALWASLGETIANRF</sequence>
<name>A0ABN3PGM9_9MICO</name>
<accession>A0ABN3PGM9</accession>
<proteinExistence type="predicted"/>
<keyword evidence="4" id="KW-1185">Reference proteome</keyword>
<evidence type="ECO:0000256" key="2">
    <source>
        <dbReference type="SAM" id="SignalP"/>
    </source>
</evidence>
<reference evidence="3 4" key="1">
    <citation type="journal article" date="2019" name="Int. J. Syst. Evol. Microbiol.">
        <title>The Global Catalogue of Microorganisms (GCM) 10K type strain sequencing project: providing services to taxonomists for standard genome sequencing and annotation.</title>
        <authorList>
            <consortium name="The Broad Institute Genomics Platform"/>
            <consortium name="The Broad Institute Genome Sequencing Center for Infectious Disease"/>
            <person name="Wu L."/>
            <person name="Ma J."/>
        </authorList>
    </citation>
    <scope>NUCLEOTIDE SEQUENCE [LARGE SCALE GENOMIC DNA]</scope>
    <source>
        <strain evidence="3 4">JCM 16365</strain>
    </source>
</reference>
<comment type="caution">
    <text evidence="3">The sequence shown here is derived from an EMBL/GenBank/DDBJ whole genome shotgun (WGS) entry which is preliminary data.</text>
</comment>
<keyword evidence="2" id="KW-0732">Signal</keyword>
<evidence type="ECO:0000313" key="3">
    <source>
        <dbReference type="EMBL" id="GAA2582273.1"/>
    </source>
</evidence>
<dbReference type="EMBL" id="BAAARI010000014">
    <property type="protein sequence ID" value="GAA2582273.1"/>
    <property type="molecule type" value="Genomic_DNA"/>
</dbReference>
<organism evidence="3 4">
    <name type="scientific">Microbacterium binotii</name>
    <dbReference type="NCBI Taxonomy" id="462710"/>
    <lineage>
        <taxon>Bacteria</taxon>
        <taxon>Bacillati</taxon>
        <taxon>Actinomycetota</taxon>
        <taxon>Actinomycetes</taxon>
        <taxon>Micrococcales</taxon>
        <taxon>Microbacteriaceae</taxon>
        <taxon>Microbacterium</taxon>
    </lineage>
</organism>
<dbReference type="Proteomes" id="UP001500274">
    <property type="component" value="Unassembled WGS sequence"/>
</dbReference>
<feature type="signal peptide" evidence="2">
    <location>
        <begin position="1"/>
        <end position="22"/>
    </location>
</feature>
<feature type="chain" id="PRO_5045154694" description="DUF3558 domain-containing protein" evidence="2">
    <location>
        <begin position="23"/>
        <end position="175"/>
    </location>
</feature>
<dbReference type="RefSeq" id="WP_344229402.1">
    <property type="nucleotide sequence ID" value="NZ_BAAARI010000014.1"/>
</dbReference>